<name>A0A1G6SYV4_9MICO</name>
<proteinExistence type="predicted"/>
<dbReference type="SUPFAM" id="SSF55166">
    <property type="entry name" value="Hedgehog/DD-peptidase"/>
    <property type="match status" value="1"/>
</dbReference>
<dbReference type="Gene3D" id="3.30.1380.10">
    <property type="match status" value="1"/>
</dbReference>
<dbReference type="InterPro" id="IPR009045">
    <property type="entry name" value="Zn_M74/Hedgehog-like"/>
</dbReference>
<dbReference type="PANTHER" id="PTHR34385:SF1">
    <property type="entry name" value="PEPTIDOGLYCAN L-ALANYL-D-GLUTAMATE ENDOPEPTIDASE CWLK"/>
    <property type="match status" value="1"/>
</dbReference>
<dbReference type="OrthoDB" id="5496837at2"/>
<dbReference type="InterPro" id="IPR052179">
    <property type="entry name" value="DD-CPase-like"/>
</dbReference>
<dbReference type="EMBL" id="FMYH01000006">
    <property type="protein sequence ID" value="SDD21929.1"/>
    <property type="molecule type" value="Genomic_DNA"/>
</dbReference>
<reference evidence="2 3" key="1">
    <citation type="submission" date="2016-09" db="EMBL/GenBank/DDBJ databases">
        <authorList>
            <person name="Capua I."/>
            <person name="De Benedictis P."/>
            <person name="Joannis T."/>
            <person name="Lombin L.H."/>
            <person name="Cattoli G."/>
        </authorList>
    </citation>
    <scope>NUCLEOTIDE SEQUENCE [LARGE SCALE GENOMIC DNA]</scope>
    <source>
        <strain evidence="2 3">ISLP-3</strain>
    </source>
</reference>
<sequence>MDGIVAISQRITEIQATIGSFSPPRPDLPDIVRSVSFDQALGQAVDDLSLVDSAGSSTASWSAAGVPADLARYGNGEVPRTELIDVAGTGHRLWAPAGKAFEQLLTDAAEDGVSIGITDSYRSYAAQVDVAERKGLYSQGGLAATPGTSPHGWGIALDLDLNSQAQAWMRANAGRYGFVEDTPREPWHWVYRK</sequence>
<dbReference type="STRING" id="1814289.SAMN05216410_2972"/>
<keyword evidence="2" id="KW-0645">Protease</keyword>
<protein>
    <submittedName>
        <fullName evidence="2">D-alanyl-D-alanine carboxypeptidase</fullName>
    </submittedName>
</protein>
<feature type="domain" description="D-alanyl-D-alanine carboxypeptidase-like core" evidence="1">
    <location>
        <begin position="92"/>
        <end position="191"/>
    </location>
</feature>
<keyword evidence="2" id="KW-0121">Carboxypeptidase</keyword>
<evidence type="ECO:0000313" key="2">
    <source>
        <dbReference type="EMBL" id="SDD21929.1"/>
    </source>
</evidence>
<dbReference type="PANTHER" id="PTHR34385">
    <property type="entry name" value="D-ALANYL-D-ALANINE CARBOXYPEPTIDASE"/>
    <property type="match status" value="1"/>
</dbReference>
<dbReference type="GO" id="GO:0004180">
    <property type="term" value="F:carboxypeptidase activity"/>
    <property type="evidence" value="ECO:0007669"/>
    <property type="project" value="UniProtKB-KW"/>
</dbReference>
<dbReference type="Pfam" id="PF02557">
    <property type="entry name" value="VanY"/>
    <property type="match status" value="1"/>
</dbReference>
<keyword evidence="3" id="KW-1185">Reference proteome</keyword>
<gene>
    <name evidence="2" type="ORF">SAMN05216410_2972</name>
</gene>
<evidence type="ECO:0000259" key="1">
    <source>
        <dbReference type="Pfam" id="PF02557"/>
    </source>
</evidence>
<dbReference type="CDD" id="cd14814">
    <property type="entry name" value="Peptidase_M15"/>
    <property type="match status" value="1"/>
</dbReference>
<evidence type="ECO:0000313" key="3">
    <source>
        <dbReference type="Proteomes" id="UP000199039"/>
    </source>
</evidence>
<dbReference type="AlphaFoldDB" id="A0A1G6SYV4"/>
<dbReference type="Proteomes" id="UP000199039">
    <property type="component" value="Unassembled WGS sequence"/>
</dbReference>
<dbReference type="InterPro" id="IPR003709">
    <property type="entry name" value="VanY-like_core_dom"/>
</dbReference>
<organism evidence="2 3">
    <name type="scientific">Sanguibacter gelidistatuariae</name>
    <dbReference type="NCBI Taxonomy" id="1814289"/>
    <lineage>
        <taxon>Bacteria</taxon>
        <taxon>Bacillati</taxon>
        <taxon>Actinomycetota</taxon>
        <taxon>Actinomycetes</taxon>
        <taxon>Micrococcales</taxon>
        <taxon>Sanguibacteraceae</taxon>
        <taxon>Sanguibacter</taxon>
    </lineage>
</organism>
<keyword evidence="2" id="KW-0378">Hydrolase</keyword>
<accession>A0A1G6SYV4</accession>
<dbReference type="GO" id="GO:0006508">
    <property type="term" value="P:proteolysis"/>
    <property type="evidence" value="ECO:0007669"/>
    <property type="project" value="InterPro"/>
</dbReference>